<accession>A0A1H4VGE3</accession>
<organism evidence="1 2">
    <name type="scientific">Tsukamurella tyrosinosolvens</name>
    <dbReference type="NCBI Taxonomy" id="57704"/>
    <lineage>
        <taxon>Bacteria</taxon>
        <taxon>Bacillati</taxon>
        <taxon>Actinomycetota</taxon>
        <taxon>Actinomycetes</taxon>
        <taxon>Mycobacteriales</taxon>
        <taxon>Tsukamurellaceae</taxon>
        <taxon>Tsukamurella</taxon>
    </lineage>
</organism>
<gene>
    <name evidence="1" type="ORF">SAMN04489793_3220</name>
</gene>
<evidence type="ECO:0000313" key="1">
    <source>
        <dbReference type="EMBL" id="SEC80057.1"/>
    </source>
</evidence>
<proteinExistence type="predicted"/>
<dbReference type="Proteomes" id="UP000182241">
    <property type="component" value="Unassembled WGS sequence"/>
</dbReference>
<dbReference type="STRING" id="57704.SAMN04489793_3220"/>
<name>A0A1H4VGE3_TSUTY</name>
<keyword evidence="2" id="KW-1185">Reference proteome</keyword>
<dbReference type="AlphaFoldDB" id="A0A1H4VGE3"/>
<sequence>MGDNISINDKSTFLAKTQKIRTAIEALQTAASAAGALKTTATAEAKKFTTGDVAPVYESAVAGIGTVGDKVKTAVTAIATGATNCADTADYKFTGITGVDTDGAERIRGL</sequence>
<dbReference type="EMBL" id="FNSA01000003">
    <property type="protein sequence ID" value="SEC80057.1"/>
    <property type="molecule type" value="Genomic_DNA"/>
</dbReference>
<dbReference type="RefSeq" id="WP_068742788.1">
    <property type="nucleotide sequence ID" value="NZ_FNSA01000003.1"/>
</dbReference>
<evidence type="ECO:0008006" key="3">
    <source>
        <dbReference type="Google" id="ProtNLM"/>
    </source>
</evidence>
<protein>
    <recommendedName>
        <fullName evidence="3">Excreted virulence factor EspC, type VII ESX diderm</fullName>
    </recommendedName>
</protein>
<reference evidence="2" key="1">
    <citation type="submission" date="2016-10" db="EMBL/GenBank/DDBJ databases">
        <authorList>
            <person name="Varghese N."/>
            <person name="Submissions S."/>
        </authorList>
    </citation>
    <scope>NUCLEOTIDE SEQUENCE [LARGE SCALE GENOMIC DNA]</scope>
    <source>
        <strain evidence="2">DSM 44234</strain>
    </source>
</reference>
<evidence type="ECO:0000313" key="2">
    <source>
        <dbReference type="Proteomes" id="UP000182241"/>
    </source>
</evidence>